<accession>A0A095XVQ7</accession>
<dbReference type="RefSeq" id="WP_052094739.1">
    <property type="nucleotide sequence ID" value="NZ_KN234776.1"/>
</dbReference>
<dbReference type="Proteomes" id="UP000029640">
    <property type="component" value="Unassembled WGS sequence"/>
</dbReference>
<dbReference type="STRING" id="1265313.HRUBRA_01629"/>
<reference evidence="2 3" key="1">
    <citation type="journal article" date="2014" name="Genome Announc.">
        <title>Genome Sequence of Gammaproteobacterial Pseudohaliea rubra Type Strain DSM 19751, Isolated from Coastal Seawater of the Mediterranean Sea.</title>
        <authorList>
            <person name="Spring S."/>
            <person name="Fiebig A."/>
            <person name="Riedel T."/>
            <person name="Goker M."/>
            <person name="Klenk H.P."/>
        </authorList>
    </citation>
    <scope>NUCLEOTIDE SEQUENCE [LARGE SCALE GENOMIC DNA]</scope>
    <source>
        <strain evidence="2 3">DSM 19751</strain>
    </source>
</reference>
<dbReference type="eggNOG" id="COG4313">
    <property type="taxonomic scope" value="Bacteria"/>
</dbReference>
<protein>
    <submittedName>
        <fullName evidence="2">Uncharacterized protein</fullName>
    </submittedName>
</protein>
<dbReference type="EMBL" id="AUVB01000047">
    <property type="protein sequence ID" value="KGE03781.1"/>
    <property type="molecule type" value="Genomic_DNA"/>
</dbReference>
<comment type="caution">
    <text evidence="2">The sequence shown here is derived from an EMBL/GenBank/DDBJ whole genome shotgun (WGS) entry which is preliminary data.</text>
</comment>
<evidence type="ECO:0000313" key="3">
    <source>
        <dbReference type="Proteomes" id="UP000029640"/>
    </source>
</evidence>
<evidence type="ECO:0000256" key="1">
    <source>
        <dbReference type="SAM" id="SignalP"/>
    </source>
</evidence>
<sequence length="352" mass="38630">MRYLFPLIASCQLAATASAQTVPADLLDMSLEQLVQTTVTSGSGSEAVSRWSFRYSTTVSDYKDYFVGNDKTSYDAVLWSPGQEARTSANYPVMPTEIIQLVHALSLTYRHDEHWSATFLLPYIEQSSDHISIVPGYDDFTIDSDGLGDIGILPAYSWTSGAGSRWQASLGMTLPTGSIDKEGDTPRGPGEQQLPYTMQIGSGTYDVVAALSAEARRNSLSFGGRVSAKVRLGENDRNYTLGNSYSATAWTGYEGWQHARPSLGVTYWWRGRVNGEDEELSFPGAPFPYPAPVVDPQRFGGEQVELAARLELPLGASGVALEAEYRIPLWRDLNGPQSGLNYSYRIGLQYDL</sequence>
<keyword evidence="1" id="KW-0732">Signal</keyword>
<evidence type="ECO:0000313" key="2">
    <source>
        <dbReference type="EMBL" id="KGE03781.1"/>
    </source>
</evidence>
<proteinExistence type="predicted"/>
<name>A0A095XVQ7_9GAMM</name>
<keyword evidence="3" id="KW-1185">Reference proteome</keyword>
<feature type="chain" id="PRO_5001913995" evidence="1">
    <location>
        <begin position="20"/>
        <end position="352"/>
    </location>
</feature>
<gene>
    <name evidence="2" type="ORF">HRUBRA_01629</name>
</gene>
<dbReference type="OrthoDB" id="5450709at2"/>
<dbReference type="HOGENOM" id="CLU_049139_0_0_6"/>
<organism evidence="2 3">
    <name type="scientific">Pseudohaliea rubra DSM 19751</name>
    <dbReference type="NCBI Taxonomy" id="1265313"/>
    <lineage>
        <taxon>Bacteria</taxon>
        <taxon>Pseudomonadati</taxon>
        <taxon>Pseudomonadota</taxon>
        <taxon>Gammaproteobacteria</taxon>
        <taxon>Cellvibrionales</taxon>
        <taxon>Halieaceae</taxon>
        <taxon>Pseudohaliea</taxon>
    </lineage>
</organism>
<feature type="signal peptide" evidence="1">
    <location>
        <begin position="1"/>
        <end position="19"/>
    </location>
</feature>
<dbReference type="AlphaFoldDB" id="A0A095XVQ7"/>